<dbReference type="EMBL" id="FWFG01000101">
    <property type="protein sequence ID" value="SLM94688.1"/>
    <property type="molecule type" value="Genomic_DNA"/>
</dbReference>
<name>A0A1X6X667_9MICO</name>
<dbReference type="RefSeq" id="WP_087104939.1">
    <property type="nucleotide sequence ID" value="NZ_FWFG01000101.1"/>
</dbReference>
<accession>A0A1X6X667</accession>
<evidence type="ECO:0000256" key="1">
    <source>
        <dbReference type="SAM" id="MobiDB-lite"/>
    </source>
</evidence>
<dbReference type="Proteomes" id="UP000195981">
    <property type="component" value="Unassembled WGS sequence"/>
</dbReference>
<dbReference type="OrthoDB" id="4571502at2"/>
<evidence type="ECO:0000313" key="3">
    <source>
        <dbReference type="Proteomes" id="UP000195981"/>
    </source>
</evidence>
<sequence>MPQEHRDRHGRSWHEDDYAQIITGLREGLDDDALAGRLGRTTGAVRARAKYLVSTPEDMVLGRLDTETMAELRERVCSDPSFAWHRHARAWHEFRDLPFLDAALDDLLRTAWADGEPRLPRISADTGVREQELAERIIDMDLAATREEVVDRLGCTPGNALARSLSRPPAQLASTRAEATGPRAALDAGTTRDGAPDDADGAHLSSPADEEPQRPGVSPVDEAWVLIVHSREGIQHVSLHPSREAAALALIDADTTAAAASGAVPYRWAIAHRTLGAGDAGTVERGMHLRDID</sequence>
<protein>
    <submittedName>
        <fullName evidence="2">Uncharacterized protein</fullName>
    </submittedName>
</protein>
<dbReference type="AlphaFoldDB" id="A0A1X6X667"/>
<gene>
    <name evidence="2" type="ORF">FM110_11720</name>
</gene>
<proteinExistence type="predicted"/>
<evidence type="ECO:0000313" key="2">
    <source>
        <dbReference type="EMBL" id="SLM94688.1"/>
    </source>
</evidence>
<reference evidence="2 3" key="1">
    <citation type="submission" date="2017-02" db="EMBL/GenBank/DDBJ databases">
        <authorList>
            <person name="Peterson S.W."/>
        </authorList>
    </citation>
    <scope>NUCLEOTIDE SEQUENCE [LARGE SCALE GENOMIC DNA]</scope>
    <source>
        <strain evidence="2 3">CIP104813</strain>
    </source>
</reference>
<feature type="region of interest" description="Disordered" evidence="1">
    <location>
        <begin position="160"/>
        <end position="217"/>
    </location>
</feature>
<organism evidence="2 3">
    <name type="scientific">Brachybacterium nesterenkovii</name>
    <dbReference type="NCBI Taxonomy" id="47847"/>
    <lineage>
        <taxon>Bacteria</taxon>
        <taxon>Bacillati</taxon>
        <taxon>Actinomycetota</taxon>
        <taxon>Actinomycetes</taxon>
        <taxon>Micrococcales</taxon>
        <taxon>Dermabacteraceae</taxon>
        <taxon>Brachybacterium</taxon>
    </lineage>
</organism>
<keyword evidence="3" id="KW-1185">Reference proteome</keyword>